<keyword evidence="5" id="KW-1185">Reference proteome</keyword>
<dbReference type="EMBL" id="JAMBOL010000027">
    <property type="protein sequence ID" value="MCM3716038.1"/>
    <property type="molecule type" value="Genomic_DNA"/>
</dbReference>
<evidence type="ECO:0000313" key="5">
    <source>
        <dbReference type="Proteomes" id="UP001139179"/>
    </source>
</evidence>
<feature type="domain" description="Fibronectin type-III" evidence="3">
    <location>
        <begin position="409"/>
        <end position="493"/>
    </location>
</feature>
<dbReference type="InterPro" id="IPR036116">
    <property type="entry name" value="FN3_sf"/>
</dbReference>
<evidence type="ECO:0000256" key="1">
    <source>
        <dbReference type="ARBA" id="ARBA00022737"/>
    </source>
</evidence>
<dbReference type="Gene3D" id="2.60.40.10">
    <property type="entry name" value="Immunoglobulins"/>
    <property type="match status" value="10"/>
</dbReference>
<reference evidence="4" key="1">
    <citation type="submission" date="2022-05" db="EMBL/GenBank/DDBJ databases">
        <title>Comparative Genomics of Spacecraft Associated Microbes.</title>
        <authorList>
            <person name="Tran M.T."/>
            <person name="Wright A."/>
            <person name="Seuylemezian A."/>
            <person name="Eisen J."/>
            <person name="Coil D."/>
        </authorList>
    </citation>
    <scope>NUCLEOTIDE SEQUENCE</scope>
    <source>
        <strain evidence="4">214.1.1</strain>
    </source>
</reference>
<feature type="domain" description="Fibronectin type-III" evidence="3">
    <location>
        <begin position="661"/>
        <end position="746"/>
    </location>
</feature>
<feature type="domain" description="Fibronectin type-III" evidence="3">
    <location>
        <begin position="831"/>
        <end position="913"/>
    </location>
</feature>
<dbReference type="PROSITE" id="PS50853">
    <property type="entry name" value="FN3"/>
    <property type="match status" value="8"/>
</dbReference>
<accession>A0A9X2DVE7</accession>
<protein>
    <recommendedName>
        <fullName evidence="3">Fibronectin type-III domain-containing protein</fullName>
    </recommendedName>
</protein>
<evidence type="ECO:0000256" key="2">
    <source>
        <dbReference type="SAM" id="MobiDB-lite"/>
    </source>
</evidence>
<gene>
    <name evidence="4" type="ORF">M3202_18460</name>
</gene>
<dbReference type="SMART" id="SM00060">
    <property type="entry name" value="FN3"/>
    <property type="match status" value="10"/>
</dbReference>
<name>A0A9X2DVE7_9BACI</name>
<dbReference type="InterPro" id="IPR003961">
    <property type="entry name" value="FN3_dom"/>
</dbReference>
<dbReference type="InterPro" id="IPR013783">
    <property type="entry name" value="Ig-like_fold"/>
</dbReference>
<organism evidence="4 5">
    <name type="scientific">Halalkalibacter oceani</name>
    <dbReference type="NCBI Taxonomy" id="1653776"/>
    <lineage>
        <taxon>Bacteria</taxon>
        <taxon>Bacillati</taxon>
        <taxon>Bacillota</taxon>
        <taxon>Bacilli</taxon>
        <taxon>Bacillales</taxon>
        <taxon>Bacillaceae</taxon>
        <taxon>Halalkalibacter</taxon>
    </lineage>
</organism>
<feature type="domain" description="Fibronectin type-III" evidence="3">
    <location>
        <begin position="747"/>
        <end position="828"/>
    </location>
</feature>
<feature type="region of interest" description="Disordered" evidence="2">
    <location>
        <begin position="1064"/>
        <end position="1103"/>
    </location>
</feature>
<feature type="domain" description="Fibronectin type-III" evidence="3">
    <location>
        <begin position="496"/>
        <end position="580"/>
    </location>
</feature>
<comment type="caution">
    <text evidence="4">The sequence shown here is derived from an EMBL/GenBank/DDBJ whole genome shotgun (WGS) entry which is preliminary data.</text>
</comment>
<dbReference type="CDD" id="cd00063">
    <property type="entry name" value="FN3"/>
    <property type="match status" value="9"/>
</dbReference>
<dbReference type="Proteomes" id="UP001139179">
    <property type="component" value="Unassembled WGS sequence"/>
</dbReference>
<dbReference type="SUPFAM" id="SSF49265">
    <property type="entry name" value="Fibronectin type III"/>
    <property type="match status" value="6"/>
</dbReference>
<sequence length="1963" mass="217744">MENVYAVGSVEGKEEVGGIVGYHRRGSIQQVFALNPSLAGESHVGKVIGSQHSSGDFEHAYIYRGMTSLPTTHEDDYTGMYEKEDLLLESTYRLNGFGFEPNAWNIDEGKTLPYFSFSNFKIHFDGYGFVPIEQEVSMPELKEPVETSSTSVTLSWNDVAFADKYIVKRNEEIIEEVVDTVFTDVGLTPNTTYRYELIAINSRGSSESDPLIIEVTTNEQQQTAPQLTVVSHSTDSISLEWGGAEGASEYVLERRLKPASMVSARSVLSSASAEGFTEVYRGTDTAFIDSSVGRGTRYEYRIQAVNADGVASEPTYQDAYTYQLVTFNWFPVEDEDGEEAVTYIVERNGEEIGRTADISFTDDRAVPGETNLYRAIPVFEDGSEGDPIDFDDVEVPEGEDEEEPSVTLPSAAPVLTVLGITQTSVALFFEAVEGANEYILYRDGVEVERFTEARRYIDETVAPNTTYHYTIRARNEQGLGPAASQRVTTLMEALATPQNLRLVEVTSRSAELAWDPVTGAEAYEVYRDGRLITTVTEPTVTDTDLAIYRTYDYEVVAISATGKSEPASLSVTTENEAPEAPTRLRAEERGQTTLTLRWTESERATSYRLTRNGVIVYEGSEPTFVDTDLAANTAYDYEVVAINAVGESEGTTERMTTLLEPPEAFDLSVTDIEPDSVTLSWPDVARAVSYTVYRNGRAVATLSEPGYVDEGLEPATTYTYYVVAANNGGESTSERVEVTTALTRPEPVTEVRTEELRQDAVTLGWRSSRMAEAYKVLRDGVEIGTTDQLRFTDSDVSPDTDYTYEIVAVNDVGESEPASHDVTTLKEAPDPIENLRVTELEPRELTLEWDPAAGADSYRISRNGDVVGTVEEPVFHDENLTPEALYSYEVVAMNNGGEAEAGYVSVTTPTPVPDAVSNLTVEDRTQESITLSWLAAPYATEYRVLADGVELGRTTATTFTDSGLQADTAYRYEVIGLNDVGEGESAHVVAQTLKHPPEPVTGLVVTDVTATTVALAWDGSERADSYLIVRNGVQVGETTEMTYEDRRLTPDTVYVYEVIAKNNGGESDPAEVQARTEELEEEIDETIPPRPDDGTEDEDDTEAEVGPDFIRLSWYAIQGASHYEVYRDGERIEQITDQGDEIFTFVDQPIDPTVMYHYQIVPIRGDGSPIEDDTPEFSPIPAPAFLDMRTQAGEVLRSLEGLENGTVITYPVVEEMWIAASYYEESDKLVHEYYLNEEDGWQLYPTEGIHIEESGVLYLRSRNIETNETSQPVFLKFDNLIESADPEEPIDPPVDPEDLSIVLIDGPRPDRKGIRVEGTNQEVDITLQHKENEDIRLTQRTSNRLSWFFNLEDGEYEVIIEGKVLGTFRIGEVEEDEGEAESPTITVDILDGPQPNRKGVRVNGVASADVTLMKDGEEVETKTTTNQVAWFFNLEDGEYEVVIEGEVLGTFRIGEVEEDEGEIETPVITVDILDGPQPNRKGIRVNGVASADVTLMKDGEEVETKATANRVAWFLNLEDGEYDIHVLGEKRGSFTIGEPNNEGEEEEETDLSIEFLDTNQPDRKGIVVRGTPGNVVVTLKQGEDLIEEKMTANRTAWFFELADGEYEVYVGDVYLGSFVIGQEEKVDSDLSIAILEAGREDRRGVHLQGATTDHMISLYKDGELIEEKRTKQFITWFFDLTPGAYELFIGDQQVGSFEVEGIEEEEDDIGFDLDELDLTVKEAALASTRGVYLDGLEGQQVNVTLQNEDVSYTQEVNEEGFSWFFNIEEGTYQVLVEGYQLAELVVTEEDPADIDVEALVVTVTQPEPGTRQLTIDGLSAYDLEYLEVELRKAGETTGEKTVTIDGQATFTELGEGQYDVYLGGKRWETIDVTEAIHDLPEAALVGIVTTGRVYNYKSIQFPDFSGSGELTLLQGEDVIETRPVNGRQAVWFYGLPDGEYQVLVDGDIVYDTNGHPLTFAVLR</sequence>
<feature type="domain" description="Fibronectin type-III" evidence="3">
    <location>
        <begin position="996"/>
        <end position="1082"/>
    </location>
</feature>
<feature type="compositionally biased region" description="Acidic residues" evidence="2">
    <location>
        <begin position="1094"/>
        <end position="1103"/>
    </location>
</feature>
<feature type="domain" description="Fibronectin type-III" evidence="3">
    <location>
        <begin position="138"/>
        <end position="220"/>
    </location>
</feature>
<feature type="domain" description="Fibronectin type-III" evidence="3">
    <location>
        <begin position="915"/>
        <end position="995"/>
    </location>
</feature>
<evidence type="ECO:0000313" key="4">
    <source>
        <dbReference type="EMBL" id="MCM3716038.1"/>
    </source>
</evidence>
<evidence type="ECO:0000259" key="3">
    <source>
        <dbReference type="PROSITE" id="PS50853"/>
    </source>
</evidence>
<dbReference type="PANTHER" id="PTHR46708">
    <property type="entry name" value="TENASCIN"/>
    <property type="match status" value="1"/>
</dbReference>
<dbReference type="PANTHER" id="PTHR46708:SF2">
    <property type="entry name" value="FIBRONECTIN TYPE-III DOMAIN-CONTAINING PROTEIN"/>
    <property type="match status" value="1"/>
</dbReference>
<keyword evidence="1" id="KW-0677">Repeat</keyword>
<dbReference type="Pfam" id="PF00041">
    <property type="entry name" value="fn3"/>
    <property type="match status" value="5"/>
</dbReference>
<dbReference type="InterPro" id="IPR050991">
    <property type="entry name" value="ECM_Regulatory_Proteins"/>
</dbReference>
<dbReference type="Gene3D" id="2.160.20.110">
    <property type="match status" value="1"/>
</dbReference>
<dbReference type="RefSeq" id="WP_251224718.1">
    <property type="nucleotide sequence ID" value="NZ_JAMBOL010000027.1"/>
</dbReference>
<proteinExistence type="predicted"/>